<organism evidence="2 3">
    <name type="scientific">Ridgeia piscesae</name>
    <name type="common">Tubeworm</name>
    <dbReference type="NCBI Taxonomy" id="27915"/>
    <lineage>
        <taxon>Eukaryota</taxon>
        <taxon>Metazoa</taxon>
        <taxon>Spiralia</taxon>
        <taxon>Lophotrochozoa</taxon>
        <taxon>Annelida</taxon>
        <taxon>Polychaeta</taxon>
        <taxon>Sedentaria</taxon>
        <taxon>Canalipalpata</taxon>
        <taxon>Sabellida</taxon>
        <taxon>Siboglinidae</taxon>
        <taxon>Ridgeia</taxon>
    </lineage>
</organism>
<name>A0AAD9JVQ5_RIDPI</name>
<evidence type="ECO:0000313" key="3">
    <source>
        <dbReference type="Proteomes" id="UP001209878"/>
    </source>
</evidence>
<gene>
    <name evidence="2" type="ORF">NP493_1694g00018</name>
</gene>
<dbReference type="EMBL" id="JAODUO010001693">
    <property type="protein sequence ID" value="KAK2159711.1"/>
    <property type="molecule type" value="Genomic_DNA"/>
</dbReference>
<dbReference type="Proteomes" id="UP001209878">
    <property type="component" value="Unassembled WGS sequence"/>
</dbReference>
<feature type="region of interest" description="Disordered" evidence="1">
    <location>
        <begin position="1"/>
        <end position="36"/>
    </location>
</feature>
<feature type="region of interest" description="Disordered" evidence="1">
    <location>
        <begin position="51"/>
        <end position="72"/>
    </location>
</feature>
<sequence length="241" mass="25429">MSQSLRTRQPLANTRVDEVPRDPECTAAAAGNGTAVDGVMSTIPTVLVVPAESPDVRETNPKKVSTSSSDSDSYDLVSVVRSKDPSSLDIVCLRTRCSDDTRSSSSYEDLSCVAVRSWSPCDSDDDLSDVQGRNEVFTATITMTSSGQSSAVDGRRSASGHATFSPARLVFNNRRGATSTDGELNSYSSDLMSSCDCVFVADDSHLSPEVSERSTDDSGGSSERLSDVVVATSTSVTGVKL</sequence>
<evidence type="ECO:0000256" key="1">
    <source>
        <dbReference type="SAM" id="MobiDB-lite"/>
    </source>
</evidence>
<evidence type="ECO:0000313" key="2">
    <source>
        <dbReference type="EMBL" id="KAK2159711.1"/>
    </source>
</evidence>
<reference evidence="2" key="1">
    <citation type="journal article" date="2023" name="Mol. Biol. Evol.">
        <title>Third-Generation Sequencing Reveals the Adaptive Role of the Epigenome in Three Deep-Sea Polychaetes.</title>
        <authorList>
            <person name="Perez M."/>
            <person name="Aroh O."/>
            <person name="Sun Y."/>
            <person name="Lan Y."/>
            <person name="Juniper S.K."/>
            <person name="Young C.R."/>
            <person name="Angers B."/>
            <person name="Qian P.Y."/>
        </authorList>
    </citation>
    <scope>NUCLEOTIDE SEQUENCE</scope>
    <source>
        <strain evidence="2">R07B-5</strain>
    </source>
</reference>
<dbReference type="AlphaFoldDB" id="A0AAD9JVQ5"/>
<feature type="region of interest" description="Disordered" evidence="1">
    <location>
        <begin position="206"/>
        <end position="229"/>
    </location>
</feature>
<feature type="compositionally biased region" description="Polar residues" evidence="1">
    <location>
        <begin position="1"/>
        <end position="12"/>
    </location>
</feature>
<feature type="compositionally biased region" description="Basic and acidic residues" evidence="1">
    <location>
        <begin position="15"/>
        <end position="24"/>
    </location>
</feature>
<keyword evidence="3" id="KW-1185">Reference proteome</keyword>
<proteinExistence type="predicted"/>
<accession>A0AAD9JVQ5</accession>
<feature type="compositionally biased region" description="Basic and acidic residues" evidence="1">
    <location>
        <begin position="206"/>
        <end position="216"/>
    </location>
</feature>
<protein>
    <submittedName>
        <fullName evidence="2">Uncharacterized protein</fullName>
    </submittedName>
</protein>
<comment type="caution">
    <text evidence="2">The sequence shown here is derived from an EMBL/GenBank/DDBJ whole genome shotgun (WGS) entry which is preliminary data.</text>
</comment>